<dbReference type="GO" id="GO:0005634">
    <property type="term" value="C:nucleus"/>
    <property type="evidence" value="ECO:0007669"/>
    <property type="project" value="TreeGrafter"/>
</dbReference>
<keyword evidence="3" id="KW-1185">Reference proteome</keyword>
<evidence type="ECO:0000313" key="2">
    <source>
        <dbReference type="EMBL" id="OOF94633.1"/>
    </source>
</evidence>
<dbReference type="InterPro" id="IPR044924">
    <property type="entry name" value="HAD-SF_hydro_IA_REG-2-like_cap"/>
</dbReference>
<dbReference type="EMBL" id="KV907501">
    <property type="protein sequence ID" value="OOF94633.1"/>
    <property type="molecule type" value="Genomic_DNA"/>
</dbReference>
<dbReference type="OrthoDB" id="444127at2759"/>
<gene>
    <name evidence="2" type="ORF">ASPCADRAFT_6320</name>
</gene>
<feature type="region of interest" description="Disordered" evidence="1">
    <location>
        <begin position="299"/>
        <end position="373"/>
    </location>
</feature>
<evidence type="ECO:0000256" key="1">
    <source>
        <dbReference type="SAM" id="MobiDB-lite"/>
    </source>
</evidence>
<dbReference type="STRING" id="602072.A0A1R3RJI7"/>
<proteinExistence type="predicted"/>
<dbReference type="SUPFAM" id="SSF56784">
    <property type="entry name" value="HAD-like"/>
    <property type="match status" value="1"/>
</dbReference>
<dbReference type="InterPro" id="IPR051828">
    <property type="entry name" value="HAD-like_hydrolase_domain"/>
</dbReference>
<accession>A0A1R3RJI7</accession>
<reference evidence="3" key="1">
    <citation type="journal article" date="2017" name="Genome Biol.">
        <title>Comparative genomics reveals high biological diversity and specific adaptations in the industrially and medically important fungal genus Aspergillus.</title>
        <authorList>
            <person name="de Vries R.P."/>
            <person name="Riley R."/>
            <person name="Wiebenga A."/>
            <person name="Aguilar-Osorio G."/>
            <person name="Amillis S."/>
            <person name="Uchima C.A."/>
            <person name="Anderluh G."/>
            <person name="Asadollahi M."/>
            <person name="Askin M."/>
            <person name="Barry K."/>
            <person name="Battaglia E."/>
            <person name="Bayram O."/>
            <person name="Benocci T."/>
            <person name="Braus-Stromeyer S.A."/>
            <person name="Caldana C."/>
            <person name="Canovas D."/>
            <person name="Cerqueira G.C."/>
            <person name="Chen F."/>
            <person name="Chen W."/>
            <person name="Choi C."/>
            <person name="Clum A."/>
            <person name="Dos Santos R.A."/>
            <person name="Damasio A.R."/>
            <person name="Diallinas G."/>
            <person name="Emri T."/>
            <person name="Fekete E."/>
            <person name="Flipphi M."/>
            <person name="Freyberg S."/>
            <person name="Gallo A."/>
            <person name="Gournas C."/>
            <person name="Habgood R."/>
            <person name="Hainaut M."/>
            <person name="Harispe M.L."/>
            <person name="Henrissat B."/>
            <person name="Hilden K.S."/>
            <person name="Hope R."/>
            <person name="Hossain A."/>
            <person name="Karabika E."/>
            <person name="Karaffa L."/>
            <person name="Karanyi Z."/>
            <person name="Krasevec N."/>
            <person name="Kuo A."/>
            <person name="Kusch H."/>
            <person name="LaButti K."/>
            <person name="Lagendijk E.L."/>
            <person name="Lapidus A."/>
            <person name="Levasseur A."/>
            <person name="Lindquist E."/>
            <person name="Lipzen A."/>
            <person name="Logrieco A.F."/>
            <person name="MacCabe A."/>
            <person name="Maekelae M.R."/>
            <person name="Malavazi I."/>
            <person name="Melin P."/>
            <person name="Meyer V."/>
            <person name="Mielnichuk N."/>
            <person name="Miskei M."/>
            <person name="Molnar A.P."/>
            <person name="Mule G."/>
            <person name="Ngan C.Y."/>
            <person name="Orejas M."/>
            <person name="Orosz E."/>
            <person name="Ouedraogo J.P."/>
            <person name="Overkamp K.M."/>
            <person name="Park H.-S."/>
            <person name="Perrone G."/>
            <person name="Piumi F."/>
            <person name="Punt P.J."/>
            <person name="Ram A.F."/>
            <person name="Ramon A."/>
            <person name="Rauscher S."/>
            <person name="Record E."/>
            <person name="Riano-Pachon D.M."/>
            <person name="Robert V."/>
            <person name="Roehrig J."/>
            <person name="Ruller R."/>
            <person name="Salamov A."/>
            <person name="Salih N.S."/>
            <person name="Samson R.A."/>
            <person name="Sandor E."/>
            <person name="Sanguinetti M."/>
            <person name="Schuetze T."/>
            <person name="Sepcic K."/>
            <person name="Shelest E."/>
            <person name="Sherlock G."/>
            <person name="Sophianopoulou V."/>
            <person name="Squina F.M."/>
            <person name="Sun H."/>
            <person name="Susca A."/>
            <person name="Todd R.B."/>
            <person name="Tsang A."/>
            <person name="Unkles S.E."/>
            <person name="van de Wiele N."/>
            <person name="van Rossen-Uffink D."/>
            <person name="Oliveira J.V."/>
            <person name="Vesth T.C."/>
            <person name="Visser J."/>
            <person name="Yu J.-H."/>
            <person name="Zhou M."/>
            <person name="Andersen M.R."/>
            <person name="Archer D.B."/>
            <person name="Baker S.E."/>
            <person name="Benoit I."/>
            <person name="Brakhage A.A."/>
            <person name="Braus G.H."/>
            <person name="Fischer R."/>
            <person name="Frisvad J.C."/>
            <person name="Goldman G.H."/>
            <person name="Houbraken J."/>
            <person name="Oakley B."/>
            <person name="Pocsi I."/>
            <person name="Scazzocchio C."/>
            <person name="Seiboth B."/>
            <person name="vanKuyk P.A."/>
            <person name="Wortman J."/>
            <person name="Dyer P.S."/>
            <person name="Grigoriev I.V."/>
        </authorList>
    </citation>
    <scope>NUCLEOTIDE SEQUENCE [LARGE SCALE GENOMIC DNA]</scope>
    <source>
        <strain evidence="3">ITEM 5010</strain>
    </source>
</reference>
<evidence type="ECO:0008006" key="4">
    <source>
        <dbReference type="Google" id="ProtNLM"/>
    </source>
</evidence>
<dbReference type="PANTHER" id="PTHR46191:SF2">
    <property type="entry name" value="HALOACID DEHALOGENASE-LIKE HYDROLASE DOMAIN-CONTAINING PROTEIN 3"/>
    <property type="match status" value="1"/>
</dbReference>
<dbReference type="Gene3D" id="1.10.150.720">
    <property type="entry name" value="Haloacid dehalogenase-like hydrolase"/>
    <property type="match status" value="1"/>
</dbReference>
<dbReference type="InterPro" id="IPR036412">
    <property type="entry name" value="HAD-like_sf"/>
</dbReference>
<name>A0A1R3RJI7_ASPC5</name>
<dbReference type="PANTHER" id="PTHR46191">
    <property type="match status" value="1"/>
</dbReference>
<dbReference type="OMA" id="WWRQLIA"/>
<dbReference type="InterPro" id="IPR023214">
    <property type="entry name" value="HAD_sf"/>
</dbReference>
<evidence type="ECO:0000313" key="3">
    <source>
        <dbReference type="Proteomes" id="UP000188318"/>
    </source>
</evidence>
<organism evidence="2 3">
    <name type="scientific">Aspergillus carbonarius (strain ITEM 5010)</name>
    <dbReference type="NCBI Taxonomy" id="602072"/>
    <lineage>
        <taxon>Eukaryota</taxon>
        <taxon>Fungi</taxon>
        <taxon>Dikarya</taxon>
        <taxon>Ascomycota</taxon>
        <taxon>Pezizomycotina</taxon>
        <taxon>Eurotiomycetes</taxon>
        <taxon>Eurotiomycetidae</taxon>
        <taxon>Eurotiales</taxon>
        <taxon>Aspergillaceae</taxon>
        <taxon>Aspergillus</taxon>
        <taxon>Aspergillus subgen. Circumdati</taxon>
    </lineage>
</organism>
<sequence>MSRPRTLLLTIDAFGTIFHPRHPIPDQYASAAHAFNLPRSIITSARLQSAFKSVYKAQSRLRPNYGRADVLRGQYGGPRQWWEEVIRGCFERVLAESSPSTGKVKIPDGLFQSLLNRFASREGYALYEDAGLFFERLRDVKKEGRGLGAFERVVVGVVSNSDDRVPAVLRSLGLRVGGGRADEGVESLSLPGFEERNVTITDAAAAADNWGDATETDVDLVITSYEAGEEKPSPVIFNVAERQARRLVGNDQEGNWERVHVGDDYDKDYRAAVDAGWKGVYLPRGGGALETRDGEKFGHLKHDRRRSSIQQQLAEEERHQNQMAINSLLGSFGGAANDHPDRRSSGAGNMAAMIEDFNKRKSMSPDANTEEKL</sequence>
<protein>
    <recommendedName>
        <fullName evidence="4">Haloacid dehalogenase-like hydrolase</fullName>
    </recommendedName>
</protein>
<dbReference type="Proteomes" id="UP000188318">
    <property type="component" value="Unassembled WGS sequence"/>
</dbReference>
<dbReference type="VEuPathDB" id="FungiDB:ASPCADRAFT_6320"/>
<dbReference type="Gene3D" id="3.40.50.1000">
    <property type="entry name" value="HAD superfamily/HAD-like"/>
    <property type="match status" value="1"/>
</dbReference>
<dbReference type="AlphaFoldDB" id="A0A1R3RJI7"/>